<keyword evidence="3" id="KW-1185">Reference proteome</keyword>
<dbReference type="Proteomes" id="UP000018936">
    <property type="component" value="Unassembled WGS sequence"/>
</dbReference>
<keyword evidence="1" id="KW-0812">Transmembrane</keyword>
<dbReference type="AlphaFoldDB" id="V8PI11"/>
<evidence type="ECO:0000313" key="2">
    <source>
        <dbReference type="EMBL" id="ETE73611.1"/>
    </source>
</evidence>
<feature type="transmembrane region" description="Helical" evidence="1">
    <location>
        <begin position="12"/>
        <end position="30"/>
    </location>
</feature>
<evidence type="ECO:0000313" key="3">
    <source>
        <dbReference type="Proteomes" id="UP000018936"/>
    </source>
</evidence>
<comment type="caution">
    <text evidence="2">The sequence shown here is derived from an EMBL/GenBank/DDBJ whole genome shotgun (WGS) entry which is preliminary data.</text>
</comment>
<gene>
    <name evidence="2" type="primary">LPPR5</name>
    <name evidence="2" type="ORF">L345_00556</name>
</gene>
<accession>V8PI11</accession>
<name>V8PI11_OPHHA</name>
<feature type="non-terminal residue" evidence="2">
    <location>
        <position position="1"/>
    </location>
</feature>
<organism evidence="2 3">
    <name type="scientific">Ophiophagus hannah</name>
    <name type="common">King cobra</name>
    <name type="synonym">Naja hannah</name>
    <dbReference type="NCBI Taxonomy" id="8665"/>
    <lineage>
        <taxon>Eukaryota</taxon>
        <taxon>Metazoa</taxon>
        <taxon>Chordata</taxon>
        <taxon>Craniata</taxon>
        <taxon>Vertebrata</taxon>
        <taxon>Euteleostomi</taxon>
        <taxon>Lepidosauria</taxon>
        <taxon>Squamata</taxon>
        <taxon>Bifurcata</taxon>
        <taxon>Unidentata</taxon>
        <taxon>Episquamata</taxon>
        <taxon>Toxicofera</taxon>
        <taxon>Serpentes</taxon>
        <taxon>Colubroidea</taxon>
        <taxon>Elapidae</taxon>
        <taxon>Elapinae</taxon>
        <taxon>Ophiophagus</taxon>
    </lineage>
</organism>
<keyword evidence="1" id="KW-0472">Membrane</keyword>
<keyword evidence="1" id="KW-1133">Transmembrane helix</keyword>
<dbReference type="OrthoDB" id="8907274at2759"/>
<sequence length="269" mass="29846">MPVPSPPLPTRMLYFQMVIMAGTVMLAYYFEYTDTFTVNLQGFFCYESAYRKPYPGPEESSAVPPVLLYSLAAGVPVLVVSIFASELTGLPPSLLRPLSPFSTTAPKVLLSAFQVGSTCIPSRVGQDRKKRGLRYNLPWPDFKPAGFIAWADFSFLGFDGCIISVLRALSPCRDQYLGIVHLNLLWGSRLKLPEWCWEPFLVLCVCVSYRANTGLFLASQNLRGSSLQAKNGPVFGLPNPPQVPFSTSPGRAKMGRMEAKNHFFLVFLL</sequence>
<feature type="transmembrane region" description="Helical" evidence="1">
    <location>
        <begin position="66"/>
        <end position="87"/>
    </location>
</feature>
<protein>
    <submittedName>
        <fullName evidence="2">Lipid phosphate phosphatase-related protein type 5</fullName>
    </submittedName>
</protein>
<proteinExistence type="predicted"/>
<evidence type="ECO:0000256" key="1">
    <source>
        <dbReference type="SAM" id="Phobius"/>
    </source>
</evidence>
<dbReference type="EMBL" id="AZIM01000067">
    <property type="protein sequence ID" value="ETE73611.1"/>
    <property type="molecule type" value="Genomic_DNA"/>
</dbReference>
<reference evidence="2 3" key="1">
    <citation type="journal article" date="2013" name="Proc. Natl. Acad. Sci. U.S.A.">
        <title>The king cobra genome reveals dynamic gene evolution and adaptation in the snake venom system.</title>
        <authorList>
            <person name="Vonk F.J."/>
            <person name="Casewell N.R."/>
            <person name="Henkel C.V."/>
            <person name="Heimberg A.M."/>
            <person name="Jansen H.J."/>
            <person name="McCleary R.J."/>
            <person name="Kerkkamp H.M."/>
            <person name="Vos R.A."/>
            <person name="Guerreiro I."/>
            <person name="Calvete J.J."/>
            <person name="Wuster W."/>
            <person name="Woods A.E."/>
            <person name="Logan J.M."/>
            <person name="Harrison R.A."/>
            <person name="Castoe T.A."/>
            <person name="de Koning A.P."/>
            <person name="Pollock D.D."/>
            <person name="Yandell M."/>
            <person name="Calderon D."/>
            <person name="Renjifo C."/>
            <person name="Currier R.B."/>
            <person name="Salgado D."/>
            <person name="Pla D."/>
            <person name="Sanz L."/>
            <person name="Hyder A.S."/>
            <person name="Ribeiro J.M."/>
            <person name="Arntzen J.W."/>
            <person name="van den Thillart G.E."/>
            <person name="Boetzer M."/>
            <person name="Pirovano W."/>
            <person name="Dirks R.P."/>
            <person name="Spaink H.P."/>
            <person name="Duboule D."/>
            <person name="McGlinn E."/>
            <person name="Kini R.M."/>
            <person name="Richardson M.K."/>
        </authorList>
    </citation>
    <scope>NUCLEOTIDE SEQUENCE</scope>
    <source>
        <tissue evidence="2">Blood</tissue>
    </source>
</reference>